<evidence type="ECO:0000256" key="2">
    <source>
        <dbReference type="ARBA" id="ARBA00022679"/>
    </source>
</evidence>
<evidence type="ECO:0000256" key="3">
    <source>
        <dbReference type="ARBA" id="ARBA00022691"/>
    </source>
</evidence>
<dbReference type="CDD" id="cd02440">
    <property type="entry name" value="AdoMet_MTases"/>
    <property type="match status" value="1"/>
</dbReference>
<feature type="domain" description="Methyltransferase" evidence="5">
    <location>
        <begin position="49"/>
        <end position="139"/>
    </location>
</feature>
<name>A0ABM8YA91_9BACI</name>
<comment type="similarity">
    <text evidence="4">Belongs to the methyltransferase superfamily. YrrT family.</text>
</comment>
<proteinExistence type="inferred from homology"/>
<organism evidence="6 7">
    <name type="scientific">Bacillus rhizoplanae</name>
    <dbReference type="NCBI Taxonomy" id="2880966"/>
    <lineage>
        <taxon>Bacteria</taxon>
        <taxon>Bacillati</taxon>
        <taxon>Bacillota</taxon>
        <taxon>Bacilli</taxon>
        <taxon>Bacillales</taxon>
        <taxon>Bacillaceae</taxon>
        <taxon>Bacillus</taxon>
    </lineage>
</organism>
<protein>
    <recommendedName>
        <fullName evidence="4">Uncharacterized methyltransferase BACCIP111899_01849</fullName>
        <ecNumber evidence="4">2.1.1.-</ecNumber>
    </recommendedName>
</protein>
<evidence type="ECO:0000313" key="7">
    <source>
        <dbReference type="Proteomes" id="UP000789423"/>
    </source>
</evidence>
<dbReference type="InterPro" id="IPR041698">
    <property type="entry name" value="Methyltransf_25"/>
</dbReference>
<evidence type="ECO:0000256" key="1">
    <source>
        <dbReference type="ARBA" id="ARBA00022603"/>
    </source>
</evidence>
<dbReference type="EC" id="2.1.1.-" evidence="4"/>
<gene>
    <name evidence="6" type="ORF">BACCIP111899_01849</name>
</gene>
<dbReference type="Pfam" id="PF13649">
    <property type="entry name" value="Methyltransf_25"/>
    <property type="match status" value="1"/>
</dbReference>
<dbReference type="InterPro" id="IPR029063">
    <property type="entry name" value="SAM-dependent_MTases_sf"/>
</dbReference>
<feature type="binding site" evidence="4">
    <location>
        <position position="53"/>
    </location>
    <ligand>
        <name>S-adenosyl-L-methionine</name>
        <dbReference type="ChEBI" id="CHEBI:59789"/>
    </ligand>
</feature>
<comment type="caution">
    <text evidence="6">The sequence shown here is derived from an EMBL/GenBank/DDBJ whole genome shotgun (WGS) entry which is preliminary data.</text>
</comment>
<dbReference type="SUPFAM" id="SSF53335">
    <property type="entry name" value="S-adenosyl-L-methionine-dependent methyltransferases"/>
    <property type="match status" value="1"/>
</dbReference>
<evidence type="ECO:0000256" key="4">
    <source>
        <dbReference type="HAMAP-Rule" id="MF_02100"/>
    </source>
</evidence>
<keyword evidence="7" id="KW-1185">Reference proteome</keyword>
<dbReference type="InterPro" id="IPR023553">
    <property type="entry name" value="Uncharacterised_MeTfrase_YrrT"/>
</dbReference>
<keyword evidence="2 4" id="KW-0808">Transferase</keyword>
<dbReference type="RefSeq" id="WP_230574816.1">
    <property type="nucleotide sequence ID" value="NZ_CAKJTI010000007.1"/>
</dbReference>
<reference evidence="6 7" key="1">
    <citation type="submission" date="2021-10" db="EMBL/GenBank/DDBJ databases">
        <authorList>
            <person name="Criscuolo A."/>
        </authorList>
    </citation>
    <scope>NUCLEOTIDE SEQUENCE [LARGE SCALE GENOMIC DNA]</scope>
    <source>
        <strain evidence="7">CIP 111899</strain>
    </source>
</reference>
<keyword evidence="3 4" id="KW-0949">S-adenosyl-L-methionine</keyword>
<dbReference type="Gene3D" id="3.40.50.150">
    <property type="entry name" value="Vaccinia Virus protein VP39"/>
    <property type="match status" value="1"/>
</dbReference>
<feature type="binding site" evidence="4">
    <location>
        <position position="74"/>
    </location>
    <ligand>
        <name>S-adenosyl-L-methionine</name>
        <dbReference type="ChEBI" id="CHEBI:59789"/>
    </ligand>
</feature>
<feature type="binding site" evidence="4">
    <location>
        <position position="97"/>
    </location>
    <ligand>
        <name>S-adenosyl-L-methionine</name>
        <dbReference type="ChEBI" id="CHEBI:59789"/>
    </ligand>
</feature>
<evidence type="ECO:0000259" key="5">
    <source>
        <dbReference type="Pfam" id="PF13649"/>
    </source>
</evidence>
<dbReference type="HAMAP" id="MF_02100">
    <property type="entry name" value="Methyltr_YrrT"/>
    <property type="match status" value="1"/>
</dbReference>
<dbReference type="Proteomes" id="UP000789423">
    <property type="component" value="Unassembled WGS sequence"/>
</dbReference>
<sequence>MGTEFNELFDEWAHTYDSFVQGEDVQYKEVFAHYEEILEDVVNKSFGNVLEFGVGTGNLTNRLLAAGYNVYGIEPSQEMRTIAKQKLPQDVSVTEGDFLNFVVPSHIDTIVSTYAFHHLTDKEKNVAIAKYSQLLNKGGKIVFADTIFGDQEAYDKTVEAAQEQGFHQLANDLQTEYYTRIPVMQSIFENNGFQVTFTRMNHYVWVMEATKQ</sequence>
<dbReference type="PANTHER" id="PTHR43861">
    <property type="entry name" value="TRANS-ACONITATE 2-METHYLTRANSFERASE-RELATED"/>
    <property type="match status" value="1"/>
</dbReference>
<dbReference type="GO" id="GO:0032259">
    <property type="term" value="P:methylation"/>
    <property type="evidence" value="ECO:0007669"/>
    <property type="project" value="UniProtKB-KW"/>
</dbReference>
<dbReference type="EMBL" id="CAKJTI010000007">
    <property type="protein sequence ID" value="CAG9612672.1"/>
    <property type="molecule type" value="Genomic_DNA"/>
</dbReference>
<keyword evidence="1 4" id="KW-0489">Methyltransferase</keyword>
<comment type="function">
    <text evidence="4">Could be a S-adenosyl-L-methionine-dependent methyltransferase.</text>
</comment>
<accession>A0ABM8YA91</accession>
<evidence type="ECO:0000313" key="6">
    <source>
        <dbReference type="EMBL" id="CAG9612672.1"/>
    </source>
</evidence>
<dbReference type="GO" id="GO:0008168">
    <property type="term" value="F:methyltransferase activity"/>
    <property type="evidence" value="ECO:0007669"/>
    <property type="project" value="UniProtKB-KW"/>
</dbReference>